<dbReference type="Gene3D" id="1.20.58.310">
    <property type="entry name" value="Polyphosphate kinase N-terminal domain"/>
    <property type="match status" value="1"/>
</dbReference>
<keyword evidence="3" id="KW-0808">Transferase</keyword>
<dbReference type="Proteomes" id="UP001201812">
    <property type="component" value="Unassembled WGS sequence"/>
</dbReference>
<name>A0AAD4QUK8_9BILA</name>
<keyword evidence="3" id="KW-0418">Kinase</keyword>
<proteinExistence type="predicted"/>
<feature type="domain" description="Polyphosphate kinase N-terminal" evidence="2">
    <location>
        <begin position="22"/>
        <end position="89"/>
    </location>
</feature>
<feature type="region of interest" description="Disordered" evidence="1">
    <location>
        <begin position="40"/>
        <end position="62"/>
    </location>
</feature>
<gene>
    <name evidence="3" type="ORF">DdX_22263</name>
</gene>
<reference evidence="3" key="1">
    <citation type="submission" date="2022-01" db="EMBL/GenBank/DDBJ databases">
        <title>Genome Sequence Resource for Two Populations of Ditylenchus destructor, the Migratory Endoparasitic Phytonematode.</title>
        <authorList>
            <person name="Zhang H."/>
            <person name="Lin R."/>
            <person name="Xie B."/>
        </authorList>
    </citation>
    <scope>NUCLEOTIDE SEQUENCE</scope>
    <source>
        <strain evidence="3">BazhouSP</strain>
    </source>
</reference>
<dbReference type="AlphaFoldDB" id="A0AAD4QUK8"/>
<dbReference type="EMBL" id="JAKKPZ010001070">
    <property type="protein sequence ID" value="KAI1690857.1"/>
    <property type="molecule type" value="Genomic_DNA"/>
</dbReference>
<organism evidence="3 4">
    <name type="scientific">Ditylenchus destructor</name>
    <dbReference type="NCBI Taxonomy" id="166010"/>
    <lineage>
        <taxon>Eukaryota</taxon>
        <taxon>Metazoa</taxon>
        <taxon>Ecdysozoa</taxon>
        <taxon>Nematoda</taxon>
        <taxon>Chromadorea</taxon>
        <taxon>Rhabditida</taxon>
        <taxon>Tylenchina</taxon>
        <taxon>Tylenchomorpha</taxon>
        <taxon>Sphaerularioidea</taxon>
        <taxon>Anguinidae</taxon>
        <taxon>Anguininae</taxon>
        <taxon>Ditylenchus</taxon>
    </lineage>
</organism>
<evidence type="ECO:0000313" key="4">
    <source>
        <dbReference type="Proteomes" id="UP001201812"/>
    </source>
</evidence>
<dbReference type="Pfam" id="PF13089">
    <property type="entry name" value="PP_kinase_N"/>
    <property type="match status" value="1"/>
</dbReference>
<protein>
    <submittedName>
        <fullName evidence="3">Polyphosphate kinase</fullName>
    </submittedName>
</protein>
<evidence type="ECO:0000313" key="3">
    <source>
        <dbReference type="EMBL" id="KAI1690857.1"/>
    </source>
</evidence>
<dbReference type="SUPFAM" id="SSF140356">
    <property type="entry name" value="PPK N-terminal domain-like"/>
    <property type="match status" value="1"/>
</dbReference>
<keyword evidence="4" id="KW-1185">Reference proteome</keyword>
<dbReference type="GO" id="GO:0016301">
    <property type="term" value="F:kinase activity"/>
    <property type="evidence" value="ECO:0007669"/>
    <property type="project" value="UniProtKB-KW"/>
</dbReference>
<evidence type="ECO:0000259" key="2">
    <source>
        <dbReference type="Pfam" id="PF13089"/>
    </source>
</evidence>
<dbReference type="InterPro" id="IPR036832">
    <property type="entry name" value="PPK_N_dom_sf"/>
</dbReference>
<comment type="caution">
    <text evidence="3">The sequence shown here is derived from an EMBL/GenBank/DDBJ whole genome shotgun (WGS) entry which is preliminary data.</text>
</comment>
<dbReference type="InterPro" id="IPR025198">
    <property type="entry name" value="PPK_N_dom"/>
</dbReference>
<sequence>MEEAANTAHPRSNGCGSSRFPGSNLDEFFMVRVAGLKGQQMQEVEAHSADGRTPGSSSPRSWRMRRLVDPQQTVWNVLRRELGERGIEVLDADAIVGGGRRLGPVFISVFRSFRS</sequence>
<accession>A0AAD4QUK8</accession>
<evidence type="ECO:0000256" key="1">
    <source>
        <dbReference type="SAM" id="MobiDB-lite"/>
    </source>
</evidence>